<dbReference type="UniPathway" id="UPA00035">
    <property type="reaction ID" value="UER00041"/>
</dbReference>
<feature type="binding site" evidence="3">
    <location>
        <begin position="89"/>
        <end position="92"/>
    </location>
    <ligand>
        <name>5-phospho-alpha-D-ribose 1-diphosphate</name>
        <dbReference type="ChEBI" id="CHEBI:58017"/>
    </ligand>
</feature>
<dbReference type="InterPro" id="IPR017459">
    <property type="entry name" value="Glycosyl_Trfase_fam3_N_dom"/>
</dbReference>
<evidence type="ECO:0000313" key="7">
    <source>
        <dbReference type="Proteomes" id="UP000322876"/>
    </source>
</evidence>
<keyword evidence="7" id="KW-1185">Reference proteome</keyword>
<feature type="binding site" evidence="3">
    <location>
        <position position="224"/>
    </location>
    <ligand>
        <name>Mg(2+)</name>
        <dbReference type="ChEBI" id="CHEBI:18420"/>
        <label>2</label>
    </ligand>
</feature>
<feature type="binding site" evidence="3">
    <location>
        <position position="79"/>
    </location>
    <ligand>
        <name>anthranilate</name>
        <dbReference type="ChEBI" id="CHEBI:16567"/>
        <label>1</label>
    </ligand>
</feature>
<dbReference type="RefSeq" id="WP_149267237.1">
    <property type="nucleotide sequence ID" value="NZ_VFJB01000009.1"/>
</dbReference>
<dbReference type="GO" id="GO:0005829">
    <property type="term" value="C:cytosol"/>
    <property type="evidence" value="ECO:0007669"/>
    <property type="project" value="TreeGrafter"/>
</dbReference>
<comment type="similarity">
    <text evidence="3">Belongs to the anthranilate phosphoribosyltransferase family.</text>
</comment>
<feature type="binding site" evidence="3">
    <location>
        <position position="225"/>
    </location>
    <ligand>
        <name>Mg(2+)</name>
        <dbReference type="ChEBI" id="CHEBI:18420"/>
        <label>2</label>
    </ligand>
</feature>
<comment type="function">
    <text evidence="3">Catalyzes the transfer of the phosphoribosyl group of 5-phosphorylribose-1-pyrophosphate (PRPP) to anthranilate to yield N-(5'-phosphoribosyl)-anthranilate (PRA).</text>
</comment>
<comment type="pathway">
    <text evidence="3">Amino-acid biosynthesis; L-tryptophan biosynthesis; L-tryptophan from chorismate: step 2/5.</text>
</comment>
<feature type="binding site" evidence="3">
    <location>
        <position position="225"/>
    </location>
    <ligand>
        <name>Mg(2+)</name>
        <dbReference type="ChEBI" id="CHEBI:18420"/>
        <label>1</label>
    </ligand>
</feature>
<dbReference type="HAMAP" id="MF_00211">
    <property type="entry name" value="TrpD"/>
    <property type="match status" value="1"/>
</dbReference>
<feature type="binding site" evidence="3">
    <location>
        <position position="79"/>
    </location>
    <ligand>
        <name>5-phospho-alpha-D-ribose 1-diphosphate</name>
        <dbReference type="ChEBI" id="CHEBI:58017"/>
    </ligand>
</feature>
<protein>
    <recommendedName>
        <fullName evidence="3">Anthranilate phosphoribosyltransferase</fullName>
        <ecNumber evidence="3">2.4.2.18</ecNumber>
    </recommendedName>
</protein>
<dbReference type="OrthoDB" id="9806430at2"/>
<proteinExistence type="inferred from homology"/>
<organism evidence="6 7">
    <name type="scientific">Deferribacter autotrophicus</name>
    <dbReference type="NCBI Taxonomy" id="500465"/>
    <lineage>
        <taxon>Bacteria</taxon>
        <taxon>Pseudomonadati</taxon>
        <taxon>Deferribacterota</taxon>
        <taxon>Deferribacteres</taxon>
        <taxon>Deferribacterales</taxon>
        <taxon>Deferribacteraceae</taxon>
        <taxon>Deferribacter</taxon>
    </lineage>
</organism>
<keyword evidence="2 3" id="KW-0808">Transferase</keyword>
<evidence type="ECO:0000259" key="5">
    <source>
        <dbReference type="Pfam" id="PF02885"/>
    </source>
</evidence>
<dbReference type="GO" id="GO:0000287">
    <property type="term" value="F:magnesium ion binding"/>
    <property type="evidence" value="ECO:0007669"/>
    <property type="project" value="UniProtKB-UniRule"/>
</dbReference>
<dbReference type="PANTHER" id="PTHR43285:SF2">
    <property type="entry name" value="ANTHRANILATE PHOSPHORIBOSYLTRANSFERASE"/>
    <property type="match status" value="1"/>
</dbReference>
<dbReference type="InterPro" id="IPR000312">
    <property type="entry name" value="Glycosyl_Trfase_fam3"/>
</dbReference>
<dbReference type="Gene3D" id="3.40.1030.10">
    <property type="entry name" value="Nucleoside phosphorylase/phosphoribosyltransferase catalytic domain"/>
    <property type="match status" value="1"/>
</dbReference>
<dbReference type="SUPFAM" id="SSF47648">
    <property type="entry name" value="Nucleoside phosphorylase/phosphoribosyltransferase N-terminal domain"/>
    <property type="match status" value="1"/>
</dbReference>
<feature type="binding site" evidence="3">
    <location>
        <position position="110"/>
    </location>
    <ligand>
        <name>anthranilate</name>
        <dbReference type="ChEBI" id="CHEBI:16567"/>
        <label>1</label>
    </ligand>
</feature>
<sequence>MNEIIKKVYSGQKLTENEALLFFDAMMTGSLSDAQIGGALIAMKMRGESADEIFAAAKVLNKYKIRFEHSKQRCIDTCGTGGDGKSCVNVSSAVAIILSSMGYPVVKHGNVAISGRVGSANIYEAFGIPVKMALDEAQKFFDNHNFVFLFAPNFHPAMKYVAPIRKDLMVPTIFNLLGPLANPAEPEYQIIGVGDSSKLSVYAEAVTRFKNRKFIVYSSKDGYDEVSTKDMTICYKIVNGVAEHLTVNPEEFFEPFDMPCVRDEVEAKRLFLNGITGEDENVAKLFALNTALALHLLEDIDLKSGYLKAYEKIKSGECYNKMKMLSAVEV</sequence>
<comment type="caution">
    <text evidence="6">The sequence shown here is derived from an EMBL/GenBank/DDBJ whole genome shotgun (WGS) entry which is preliminary data.</text>
</comment>
<comment type="caution">
    <text evidence="3">Lacks conserved residue(s) required for the propagation of feature annotation.</text>
</comment>
<keyword evidence="3" id="KW-0479">Metal-binding</keyword>
<comment type="cofactor">
    <cofactor evidence="3">
        <name>Mg(2+)</name>
        <dbReference type="ChEBI" id="CHEBI:18420"/>
    </cofactor>
    <text evidence="3">Binds 2 magnesium ions per monomer.</text>
</comment>
<dbReference type="GO" id="GO:0004048">
    <property type="term" value="F:anthranilate phosphoribosyltransferase activity"/>
    <property type="evidence" value="ECO:0007669"/>
    <property type="project" value="UniProtKB-UniRule"/>
</dbReference>
<feature type="binding site" evidence="3">
    <location>
        <begin position="82"/>
        <end position="83"/>
    </location>
    <ligand>
        <name>5-phospho-alpha-D-ribose 1-diphosphate</name>
        <dbReference type="ChEBI" id="CHEBI:58017"/>
    </ligand>
</feature>
<dbReference type="Gene3D" id="1.20.970.10">
    <property type="entry name" value="Transferase, Pyrimidine Nucleoside Phosphorylase, Chain C"/>
    <property type="match status" value="1"/>
</dbReference>
<keyword evidence="3" id="KW-0460">Magnesium</keyword>
<feature type="domain" description="Glycosyl transferase family 3" evidence="4">
    <location>
        <begin position="72"/>
        <end position="318"/>
    </location>
</feature>
<feature type="binding site" evidence="3">
    <location>
        <begin position="107"/>
        <end position="115"/>
    </location>
    <ligand>
        <name>5-phospho-alpha-D-ribose 1-diphosphate</name>
        <dbReference type="ChEBI" id="CHEBI:58017"/>
    </ligand>
</feature>
<feature type="binding site" evidence="3">
    <location>
        <position position="91"/>
    </location>
    <ligand>
        <name>Mg(2+)</name>
        <dbReference type="ChEBI" id="CHEBI:18420"/>
        <label>1</label>
    </ligand>
</feature>
<dbReference type="GO" id="GO:0000162">
    <property type="term" value="P:L-tryptophan biosynthetic process"/>
    <property type="evidence" value="ECO:0007669"/>
    <property type="project" value="UniProtKB-UniRule"/>
</dbReference>
<dbReference type="InterPro" id="IPR036320">
    <property type="entry name" value="Glycosyl_Trfase_fam3_N_dom_sf"/>
</dbReference>
<evidence type="ECO:0000259" key="4">
    <source>
        <dbReference type="Pfam" id="PF00591"/>
    </source>
</evidence>
<reference evidence="6 7" key="1">
    <citation type="submission" date="2019-06" db="EMBL/GenBank/DDBJ databases">
        <title>Genomic insights into carbon and energy metabolism of Deferribacter autotrophicus revealed new metabolic traits in the phylum Deferribacteres.</title>
        <authorList>
            <person name="Slobodkin A.I."/>
            <person name="Slobodkina G.B."/>
            <person name="Allioux M."/>
            <person name="Alain K."/>
            <person name="Jebbar M."/>
            <person name="Shadrin V."/>
            <person name="Kublanov I.V."/>
            <person name="Toshchakov S.V."/>
            <person name="Bonch-Osmolovskaya E.A."/>
        </authorList>
    </citation>
    <scope>NUCLEOTIDE SEQUENCE [LARGE SCALE GENOMIC DNA]</scope>
    <source>
        <strain evidence="6 7">SL50</strain>
    </source>
</reference>
<dbReference type="AlphaFoldDB" id="A0A5A8F3M8"/>
<dbReference type="Pfam" id="PF00591">
    <property type="entry name" value="Glycos_transf_3"/>
    <property type="match status" value="1"/>
</dbReference>
<dbReference type="InterPro" id="IPR035902">
    <property type="entry name" value="Nuc_phospho_transferase"/>
</dbReference>
<dbReference type="PANTHER" id="PTHR43285">
    <property type="entry name" value="ANTHRANILATE PHOSPHORIBOSYLTRANSFERASE"/>
    <property type="match status" value="1"/>
</dbReference>
<accession>A0A5A8F3M8</accession>
<dbReference type="Pfam" id="PF02885">
    <property type="entry name" value="Glycos_trans_3N"/>
    <property type="match status" value="1"/>
</dbReference>
<keyword evidence="3" id="KW-0822">Tryptophan biosynthesis</keyword>
<gene>
    <name evidence="3 6" type="primary">trpD</name>
    <name evidence="6" type="ORF">FHQ18_11030</name>
</gene>
<keyword evidence="3" id="KW-0028">Amino-acid biosynthesis</keyword>
<comment type="subunit">
    <text evidence="3">Homodimer.</text>
</comment>
<comment type="catalytic activity">
    <reaction evidence="3">
        <text>N-(5-phospho-beta-D-ribosyl)anthranilate + diphosphate = 5-phospho-alpha-D-ribose 1-diphosphate + anthranilate</text>
        <dbReference type="Rhea" id="RHEA:11768"/>
        <dbReference type="ChEBI" id="CHEBI:16567"/>
        <dbReference type="ChEBI" id="CHEBI:18277"/>
        <dbReference type="ChEBI" id="CHEBI:33019"/>
        <dbReference type="ChEBI" id="CHEBI:58017"/>
        <dbReference type="EC" id="2.4.2.18"/>
    </reaction>
</comment>
<keyword evidence="3" id="KW-0057">Aromatic amino acid biosynthesis</keyword>
<dbReference type="EMBL" id="VFJB01000009">
    <property type="protein sequence ID" value="KAA0257094.1"/>
    <property type="molecule type" value="Genomic_DNA"/>
</dbReference>
<keyword evidence="1 3" id="KW-0328">Glycosyltransferase</keyword>
<dbReference type="Proteomes" id="UP000322876">
    <property type="component" value="Unassembled WGS sequence"/>
</dbReference>
<dbReference type="InterPro" id="IPR005940">
    <property type="entry name" value="Anthranilate_Pribosyl_Tfrase"/>
</dbReference>
<dbReference type="SUPFAM" id="SSF52418">
    <property type="entry name" value="Nucleoside phosphorylase/phosphoribosyltransferase catalytic domain"/>
    <property type="match status" value="1"/>
</dbReference>
<feature type="binding site" evidence="3">
    <location>
        <position position="119"/>
    </location>
    <ligand>
        <name>5-phospho-alpha-D-ribose 1-diphosphate</name>
        <dbReference type="ChEBI" id="CHEBI:58017"/>
    </ligand>
</feature>
<evidence type="ECO:0000256" key="1">
    <source>
        <dbReference type="ARBA" id="ARBA00022676"/>
    </source>
</evidence>
<feature type="domain" description="Glycosyl transferase family 3 N-terminal" evidence="5">
    <location>
        <begin position="3"/>
        <end position="60"/>
    </location>
</feature>
<evidence type="ECO:0000313" key="6">
    <source>
        <dbReference type="EMBL" id="KAA0257094.1"/>
    </source>
</evidence>
<dbReference type="NCBIfam" id="TIGR01245">
    <property type="entry name" value="trpD"/>
    <property type="match status" value="1"/>
</dbReference>
<name>A0A5A8F3M8_9BACT</name>
<evidence type="ECO:0000256" key="3">
    <source>
        <dbReference type="HAMAP-Rule" id="MF_00211"/>
    </source>
</evidence>
<dbReference type="EC" id="2.4.2.18" evidence="3"/>
<feature type="binding site" evidence="3">
    <location>
        <position position="165"/>
    </location>
    <ligand>
        <name>anthranilate</name>
        <dbReference type="ChEBI" id="CHEBI:16567"/>
        <label>2</label>
    </ligand>
</feature>
<evidence type="ECO:0000256" key="2">
    <source>
        <dbReference type="ARBA" id="ARBA00022679"/>
    </source>
</evidence>